<gene>
    <name evidence="1" type="ORF">EVEC_LOCUS3147</name>
</gene>
<protein>
    <submittedName>
        <fullName evidence="3">DUF2528 family protein</fullName>
    </submittedName>
</protein>
<dbReference type="Proteomes" id="UP000274131">
    <property type="component" value="Unassembled WGS sequence"/>
</dbReference>
<accession>A0A0N4V0J5</accession>
<dbReference type="AlphaFoldDB" id="A0A0N4V0J5"/>
<evidence type="ECO:0000313" key="3">
    <source>
        <dbReference type="WBParaSite" id="EVEC_0000343901-mRNA-1"/>
    </source>
</evidence>
<reference evidence="1 2" key="2">
    <citation type="submission" date="2018-10" db="EMBL/GenBank/DDBJ databases">
        <authorList>
            <consortium name="Pathogen Informatics"/>
        </authorList>
    </citation>
    <scope>NUCLEOTIDE SEQUENCE [LARGE SCALE GENOMIC DNA]</scope>
</reference>
<keyword evidence="2" id="KW-1185">Reference proteome</keyword>
<name>A0A0N4V0J5_ENTVE</name>
<reference evidence="3" key="1">
    <citation type="submission" date="2017-02" db="UniProtKB">
        <authorList>
            <consortium name="WormBaseParasite"/>
        </authorList>
    </citation>
    <scope>IDENTIFICATION</scope>
</reference>
<dbReference type="EMBL" id="UXUI01007520">
    <property type="protein sequence ID" value="VDD88004.1"/>
    <property type="molecule type" value="Genomic_DNA"/>
</dbReference>
<dbReference type="WBParaSite" id="EVEC_0000343901-mRNA-1">
    <property type="protein sequence ID" value="EVEC_0000343901-mRNA-1"/>
    <property type="gene ID" value="EVEC_0000343901"/>
</dbReference>
<evidence type="ECO:0000313" key="1">
    <source>
        <dbReference type="EMBL" id="VDD88004.1"/>
    </source>
</evidence>
<sequence>MFTFCYRGGQRDKWPARNELLDNQIEHEHCGLPLDWQLLLDCCDMEAQIGGGCTWQLTGAGWILSDTAAGRAINVIGSVLTVQLTGSVSITQVEEADDGCCCDC</sequence>
<organism evidence="3">
    <name type="scientific">Enterobius vermicularis</name>
    <name type="common">Human pinworm</name>
    <dbReference type="NCBI Taxonomy" id="51028"/>
    <lineage>
        <taxon>Eukaryota</taxon>
        <taxon>Metazoa</taxon>
        <taxon>Ecdysozoa</taxon>
        <taxon>Nematoda</taxon>
        <taxon>Chromadorea</taxon>
        <taxon>Rhabditida</taxon>
        <taxon>Spirurina</taxon>
        <taxon>Oxyuridomorpha</taxon>
        <taxon>Oxyuroidea</taxon>
        <taxon>Oxyuridae</taxon>
        <taxon>Enterobius</taxon>
    </lineage>
</organism>
<evidence type="ECO:0000313" key="2">
    <source>
        <dbReference type="Proteomes" id="UP000274131"/>
    </source>
</evidence>
<proteinExistence type="predicted"/>